<dbReference type="Pfam" id="PF13454">
    <property type="entry name" value="NAD_binding_9"/>
    <property type="match status" value="1"/>
</dbReference>
<dbReference type="InterPro" id="IPR036188">
    <property type="entry name" value="FAD/NAD-bd_sf"/>
</dbReference>
<dbReference type="SUPFAM" id="SSF51905">
    <property type="entry name" value="FAD/NAD(P)-binding domain"/>
    <property type="match status" value="1"/>
</dbReference>
<organism evidence="2 3">
    <name type="scientific">Ulvibacterium marinum</name>
    <dbReference type="NCBI Taxonomy" id="2419782"/>
    <lineage>
        <taxon>Bacteria</taxon>
        <taxon>Pseudomonadati</taxon>
        <taxon>Bacteroidota</taxon>
        <taxon>Flavobacteriia</taxon>
        <taxon>Flavobacteriales</taxon>
        <taxon>Flavobacteriaceae</taxon>
        <taxon>Ulvibacterium</taxon>
    </lineage>
</organism>
<dbReference type="InterPro" id="IPR038732">
    <property type="entry name" value="HpyO/CreE_NAD-binding"/>
</dbReference>
<evidence type="ECO:0000313" key="2">
    <source>
        <dbReference type="EMBL" id="RKN83489.1"/>
    </source>
</evidence>
<keyword evidence="3" id="KW-1185">Reference proteome</keyword>
<reference evidence="2 3" key="1">
    <citation type="submission" date="2018-10" db="EMBL/GenBank/DDBJ databases">
        <title>Ulvibacterium marinum gen. nov., sp. nov., a novel marine bacterium of the family Flavobacteriaceae, isolated from a culture of the green alga Ulva prolifera.</title>
        <authorList>
            <person name="Zhang Z."/>
        </authorList>
    </citation>
    <scope>NUCLEOTIDE SEQUENCE [LARGE SCALE GENOMIC DNA]</scope>
    <source>
        <strain evidence="2 3">CCMM003</strain>
    </source>
</reference>
<dbReference type="PANTHER" id="PTHR40254">
    <property type="entry name" value="BLR0577 PROTEIN"/>
    <property type="match status" value="1"/>
</dbReference>
<sequence>MPKKAITKIMKEDTRIFDVAIVGCGPRGLSALESLFRQAAKNEVLPKVLVVEKSPYPGAGPVYDLDQADSNWLNVSRRAVGINNREKTVFENFSIPDFPDFQEWSGYNAEPHSLTEVDEFPLRSELGKYLHERYNSIAGILHSQGLLVYINGEADIIRIDEQSVVISILGGQSCLAREAALCIGHQPIELDGQMTMWLKRVQELDNCELYTQPYPVSRITNTSTGLSNYTIAIRGFGLAMIDVVRALTIDLDGKFEITDDKKRTMKYHASGKEPRSIIPFSLDGLPMAPKPLNKEIDLLYIPSKDQLEDYGNAIFRRIEKAEARSTDFLIDAIAPIIADKFIAMDSMSIEHTLSRAEIEEIVSQWLRNDTFSHELLIPIDMGALEAINRFIAMATGSGAVSLDYCIGHVWRHCQPTMYRILSFAPLPDDLICKIVALDERLKRYSYGPPVDSLQQLSELADCGILDLSLVNNPEIELAEVGWTFELEGKTDNADIMINSVLDSPQLLKVQSPIIKGILMNEAVAPIHDKLGARTEENGLMISKNSENVVPVAMMGRLAKGTLIGVDAIAECFGTRSVHWAKGVIDRKIQRDSTQV</sequence>
<dbReference type="AlphaFoldDB" id="A0A3B0CGJ8"/>
<comment type="caution">
    <text evidence="2">The sequence shown here is derived from an EMBL/GenBank/DDBJ whole genome shotgun (WGS) entry which is preliminary data.</text>
</comment>
<dbReference type="Proteomes" id="UP000276603">
    <property type="component" value="Unassembled WGS sequence"/>
</dbReference>
<name>A0A3B0CGJ8_9FLAO</name>
<proteinExistence type="predicted"/>
<dbReference type="EMBL" id="RBCJ01000001">
    <property type="protein sequence ID" value="RKN83489.1"/>
    <property type="molecule type" value="Genomic_DNA"/>
</dbReference>
<dbReference type="PANTHER" id="PTHR40254:SF1">
    <property type="entry name" value="BLR0577 PROTEIN"/>
    <property type="match status" value="1"/>
</dbReference>
<protein>
    <recommendedName>
        <fullName evidence="1">FAD-dependent urate hydroxylase HpyO/Asp monooxygenase CreE-like FAD/NAD(P)-binding domain-containing protein</fullName>
    </recommendedName>
</protein>
<dbReference type="Gene3D" id="3.50.50.60">
    <property type="entry name" value="FAD/NAD(P)-binding domain"/>
    <property type="match status" value="1"/>
</dbReference>
<accession>A0A3B0CGJ8</accession>
<feature type="domain" description="FAD-dependent urate hydroxylase HpyO/Asp monooxygenase CreE-like FAD/NAD(P)-binding" evidence="1">
    <location>
        <begin position="20"/>
        <end position="186"/>
    </location>
</feature>
<dbReference type="InterPro" id="IPR052189">
    <property type="entry name" value="L-asp_N-monooxygenase_NS-form"/>
</dbReference>
<evidence type="ECO:0000259" key="1">
    <source>
        <dbReference type="Pfam" id="PF13454"/>
    </source>
</evidence>
<evidence type="ECO:0000313" key="3">
    <source>
        <dbReference type="Proteomes" id="UP000276603"/>
    </source>
</evidence>
<gene>
    <name evidence="2" type="ORF">D7Z94_06635</name>
</gene>